<dbReference type="Proteomes" id="UP000231019">
    <property type="component" value="Unassembled WGS sequence"/>
</dbReference>
<proteinExistence type="predicted"/>
<comment type="caution">
    <text evidence="1">The sequence shown here is derived from an EMBL/GenBank/DDBJ whole genome shotgun (WGS) entry which is preliminary data.</text>
</comment>
<dbReference type="InterPro" id="IPR029025">
    <property type="entry name" value="T3SS_substrate_exporter_C"/>
</dbReference>
<evidence type="ECO:0008006" key="3">
    <source>
        <dbReference type="Google" id="ProtNLM"/>
    </source>
</evidence>
<gene>
    <name evidence="1" type="ORF">COW36_06275</name>
</gene>
<dbReference type="PRINTS" id="PR00950">
    <property type="entry name" value="TYPE3IMSPROT"/>
</dbReference>
<dbReference type="PANTHER" id="PTHR30531:SF12">
    <property type="entry name" value="FLAGELLAR BIOSYNTHETIC PROTEIN FLHB"/>
    <property type="match status" value="1"/>
</dbReference>
<dbReference type="EMBL" id="PFFQ01000014">
    <property type="protein sequence ID" value="PIW18160.1"/>
    <property type="molecule type" value="Genomic_DNA"/>
</dbReference>
<dbReference type="Gene3D" id="3.40.1690.10">
    <property type="entry name" value="secretion proteins EscU"/>
    <property type="match status" value="1"/>
</dbReference>
<dbReference type="GO" id="GO:0009306">
    <property type="term" value="P:protein secretion"/>
    <property type="evidence" value="ECO:0007669"/>
    <property type="project" value="InterPro"/>
</dbReference>
<sequence>MPEQNSKQATALKYDLQASSAPEVVATGTGEVAEEIVRVAQEHEVPVYHDPSLAKALGQLELGSLVPPELYKAVAEVLVFVYSLDQAHKKQIEMVLEEF</sequence>
<dbReference type="GO" id="GO:0005886">
    <property type="term" value="C:plasma membrane"/>
    <property type="evidence" value="ECO:0007669"/>
    <property type="project" value="TreeGrafter"/>
</dbReference>
<reference evidence="1 2" key="1">
    <citation type="submission" date="2017-09" db="EMBL/GenBank/DDBJ databases">
        <title>Depth-based differentiation of microbial function through sediment-hosted aquifers and enrichment of novel symbionts in the deep terrestrial subsurface.</title>
        <authorList>
            <person name="Probst A.J."/>
            <person name="Ladd B."/>
            <person name="Jarett J.K."/>
            <person name="Geller-Mcgrath D.E."/>
            <person name="Sieber C.M."/>
            <person name="Emerson J.B."/>
            <person name="Anantharaman K."/>
            <person name="Thomas B.C."/>
            <person name="Malmstrom R."/>
            <person name="Stieglmeier M."/>
            <person name="Klingl A."/>
            <person name="Woyke T."/>
            <person name="Ryan C.M."/>
            <person name="Banfield J.F."/>
        </authorList>
    </citation>
    <scope>NUCLEOTIDE SEQUENCE [LARGE SCALE GENOMIC DNA]</scope>
    <source>
        <strain evidence="1">CG17_big_fil_post_rev_8_21_14_2_50_48_46</strain>
    </source>
</reference>
<dbReference type="InterPro" id="IPR006135">
    <property type="entry name" value="T3SS_substrate_exporter"/>
</dbReference>
<evidence type="ECO:0000313" key="1">
    <source>
        <dbReference type="EMBL" id="PIW18160.1"/>
    </source>
</evidence>
<dbReference type="Pfam" id="PF01312">
    <property type="entry name" value="Bac_export_2"/>
    <property type="match status" value="1"/>
</dbReference>
<name>A0A2M7G7V4_9BACT</name>
<dbReference type="SUPFAM" id="SSF160544">
    <property type="entry name" value="EscU C-terminal domain-like"/>
    <property type="match status" value="1"/>
</dbReference>
<evidence type="ECO:0000313" key="2">
    <source>
        <dbReference type="Proteomes" id="UP000231019"/>
    </source>
</evidence>
<dbReference type="PANTHER" id="PTHR30531">
    <property type="entry name" value="FLAGELLAR BIOSYNTHETIC PROTEIN FLHB"/>
    <property type="match status" value="1"/>
</dbReference>
<dbReference type="AlphaFoldDB" id="A0A2M7G7V4"/>
<protein>
    <recommendedName>
        <fullName evidence="3">Flagellar biosynthesis protein FlhB</fullName>
    </recommendedName>
</protein>
<accession>A0A2M7G7V4</accession>
<organism evidence="1 2">
    <name type="scientific">bacterium (Candidatus Blackallbacteria) CG17_big_fil_post_rev_8_21_14_2_50_48_46</name>
    <dbReference type="NCBI Taxonomy" id="2014261"/>
    <lineage>
        <taxon>Bacteria</taxon>
        <taxon>Candidatus Blackallbacteria</taxon>
    </lineage>
</organism>